<feature type="chain" id="PRO_5002175743" description="Peptidase A1 domain-containing protein" evidence="8">
    <location>
        <begin position="24"/>
        <end position="439"/>
    </location>
</feature>
<keyword evidence="6" id="KW-1015">Disulfide bond</keyword>
<feature type="domain" description="Peptidase A1" evidence="9">
    <location>
        <begin position="126"/>
        <end position="436"/>
    </location>
</feature>
<feature type="active site" evidence="5">
    <location>
        <position position="325"/>
    </location>
</feature>
<evidence type="ECO:0000256" key="8">
    <source>
        <dbReference type="SAM" id="SignalP"/>
    </source>
</evidence>
<dbReference type="PROSITE" id="PS51767">
    <property type="entry name" value="PEPTIDASE_A1"/>
    <property type="match status" value="1"/>
</dbReference>
<organism evidence="10 11">
    <name type="scientific">Tulasnella calospora MUT 4182</name>
    <dbReference type="NCBI Taxonomy" id="1051891"/>
    <lineage>
        <taxon>Eukaryota</taxon>
        <taxon>Fungi</taxon>
        <taxon>Dikarya</taxon>
        <taxon>Basidiomycota</taxon>
        <taxon>Agaricomycotina</taxon>
        <taxon>Agaricomycetes</taxon>
        <taxon>Cantharellales</taxon>
        <taxon>Tulasnellaceae</taxon>
        <taxon>Tulasnella</taxon>
    </lineage>
</organism>
<feature type="disulfide bond" evidence="6">
    <location>
        <begin position="361"/>
        <end position="398"/>
    </location>
</feature>
<protein>
    <recommendedName>
        <fullName evidence="9">Peptidase A1 domain-containing protein</fullName>
    </recommendedName>
</protein>
<evidence type="ECO:0000256" key="7">
    <source>
        <dbReference type="RuleBase" id="RU000454"/>
    </source>
</evidence>
<dbReference type="GO" id="GO:0004190">
    <property type="term" value="F:aspartic-type endopeptidase activity"/>
    <property type="evidence" value="ECO:0007669"/>
    <property type="project" value="UniProtKB-KW"/>
</dbReference>
<dbReference type="PANTHER" id="PTHR47966:SF51">
    <property type="entry name" value="BETA-SITE APP-CLEAVING ENZYME, ISOFORM A-RELATED"/>
    <property type="match status" value="1"/>
</dbReference>
<evidence type="ECO:0000256" key="3">
    <source>
        <dbReference type="ARBA" id="ARBA00022750"/>
    </source>
</evidence>
<evidence type="ECO:0000256" key="2">
    <source>
        <dbReference type="ARBA" id="ARBA00022670"/>
    </source>
</evidence>
<evidence type="ECO:0000259" key="9">
    <source>
        <dbReference type="PROSITE" id="PS51767"/>
    </source>
</evidence>
<keyword evidence="3 7" id="KW-0064">Aspartyl protease</keyword>
<dbReference type="PROSITE" id="PS00141">
    <property type="entry name" value="ASP_PROTEASE"/>
    <property type="match status" value="2"/>
</dbReference>
<keyword evidence="11" id="KW-1185">Reference proteome</keyword>
<dbReference type="PRINTS" id="PR00792">
    <property type="entry name" value="PEPSIN"/>
</dbReference>
<comment type="similarity">
    <text evidence="1 7">Belongs to the peptidase A1 family.</text>
</comment>
<accession>A0A0C3LDE8</accession>
<dbReference type="PANTHER" id="PTHR47966">
    <property type="entry name" value="BETA-SITE APP-CLEAVING ENZYME, ISOFORM A-RELATED"/>
    <property type="match status" value="1"/>
</dbReference>
<dbReference type="CDD" id="cd05471">
    <property type="entry name" value="pepsin_like"/>
    <property type="match status" value="1"/>
</dbReference>
<reference evidence="11" key="2">
    <citation type="submission" date="2015-01" db="EMBL/GenBank/DDBJ databases">
        <title>Evolutionary Origins and Diversification of the Mycorrhizal Mutualists.</title>
        <authorList>
            <consortium name="DOE Joint Genome Institute"/>
            <consortium name="Mycorrhizal Genomics Consortium"/>
            <person name="Kohler A."/>
            <person name="Kuo A."/>
            <person name="Nagy L.G."/>
            <person name="Floudas D."/>
            <person name="Copeland A."/>
            <person name="Barry K.W."/>
            <person name="Cichocki N."/>
            <person name="Veneault-Fourrey C."/>
            <person name="LaButti K."/>
            <person name="Lindquist E.A."/>
            <person name="Lipzen A."/>
            <person name="Lundell T."/>
            <person name="Morin E."/>
            <person name="Murat C."/>
            <person name="Riley R."/>
            <person name="Ohm R."/>
            <person name="Sun H."/>
            <person name="Tunlid A."/>
            <person name="Henrissat B."/>
            <person name="Grigoriev I.V."/>
            <person name="Hibbett D.S."/>
            <person name="Martin F."/>
        </authorList>
    </citation>
    <scope>NUCLEOTIDE SEQUENCE [LARGE SCALE GENOMIC DNA]</scope>
    <source>
        <strain evidence="11">MUT 4182</strain>
    </source>
</reference>
<dbReference type="AlphaFoldDB" id="A0A0C3LDE8"/>
<gene>
    <name evidence="10" type="ORF">M407DRAFT_18986</name>
</gene>
<dbReference type="Pfam" id="PF00026">
    <property type="entry name" value="Asp"/>
    <property type="match status" value="1"/>
</dbReference>
<proteinExistence type="inferred from homology"/>
<dbReference type="Gene3D" id="2.40.70.10">
    <property type="entry name" value="Acid Proteases"/>
    <property type="match status" value="2"/>
</dbReference>
<dbReference type="STRING" id="1051891.A0A0C3LDE8"/>
<dbReference type="EMBL" id="KN822958">
    <property type="protein sequence ID" value="KIO31958.1"/>
    <property type="molecule type" value="Genomic_DNA"/>
</dbReference>
<keyword evidence="2 7" id="KW-0645">Protease</keyword>
<evidence type="ECO:0000256" key="5">
    <source>
        <dbReference type="PIRSR" id="PIRSR601461-1"/>
    </source>
</evidence>
<evidence type="ECO:0000256" key="1">
    <source>
        <dbReference type="ARBA" id="ARBA00007447"/>
    </source>
</evidence>
<feature type="signal peptide" evidence="8">
    <location>
        <begin position="1"/>
        <end position="23"/>
    </location>
</feature>
<evidence type="ECO:0000313" key="11">
    <source>
        <dbReference type="Proteomes" id="UP000054248"/>
    </source>
</evidence>
<keyword evidence="8" id="KW-0732">Signal</keyword>
<keyword evidence="4 7" id="KW-0378">Hydrolase</keyword>
<dbReference type="InterPro" id="IPR021109">
    <property type="entry name" value="Peptidase_aspartic_dom_sf"/>
</dbReference>
<dbReference type="InterPro" id="IPR001461">
    <property type="entry name" value="Aspartic_peptidase_A1"/>
</dbReference>
<dbReference type="InterPro" id="IPR034164">
    <property type="entry name" value="Pepsin-like_dom"/>
</dbReference>
<evidence type="ECO:0000256" key="4">
    <source>
        <dbReference type="ARBA" id="ARBA00022801"/>
    </source>
</evidence>
<dbReference type="OrthoDB" id="15189at2759"/>
<sequence>MVHFSLLSATAGLLAAASSLVSATPVPSQQNDQPRARIVPFVNKHAVARRSESYNPADVVARDLHRIRRRNEIVDRMERSGTERVKVKRTAAALEPYDINTFRKARMNKRQTYAADPLVNNGDALYYGNMEIGTPAQVTTINFDTGSSDLIVPSVDCKNCTGPFFDPSKSTSFATTNQPFGTAFGDGSTANGVLSTETVAIGSLGLQNQPFAVITQASVGFDGPNAGLMGLAFPTIAQTQATPWFINLANQGLLSSNVVSFYLSRQGADGSELCVGCIDTAKFTGEPQYFPLTPGNASQKYWDIASQGFTYNGNLVTQTLTATIDSGTSLIYLPPSAATALYANIPGVQAAADGAHWTFPCANVDSIGTIGIAFGGSVFNIIPAQFNAGHLEQGSDQCAGAVVSSGTEDGVALVGDAFMTTWYSIFDYGNMRVGFAQAA</sequence>
<dbReference type="InterPro" id="IPR033121">
    <property type="entry name" value="PEPTIDASE_A1"/>
</dbReference>
<dbReference type="Proteomes" id="UP000054248">
    <property type="component" value="Unassembled WGS sequence"/>
</dbReference>
<dbReference type="SUPFAM" id="SSF50630">
    <property type="entry name" value="Acid proteases"/>
    <property type="match status" value="1"/>
</dbReference>
<dbReference type="InterPro" id="IPR001969">
    <property type="entry name" value="Aspartic_peptidase_AS"/>
</dbReference>
<feature type="active site" evidence="5">
    <location>
        <position position="144"/>
    </location>
</feature>
<dbReference type="FunFam" id="2.40.70.10:FF:000115">
    <property type="entry name" value="Lysosomal aspartic protease"/>
    <property type="match status" value="1"/>
</dbReference>
<name>A0A0C3LDE8_9AGAM</name>
<evidence type="ECO:0000256" key="6">
    <source>
        <dbReference type="PIRSR" id="PIRSR601461-2"/>
    </source>
</evidence>
<dbReference type="GO" id="GO:0006508">
    <property type="term" value="P:proteolysis"/>
    <property type="evidence" value="ECO:0007669"/>
    <property type="project" value="UniProtKB-KW"/>
</dbReference>
<evidence type="ECO:0000313" key="10">
    <source>
        <dbReference type="EMBL" id="KIO31958.1"/>
    </source>
</evidence>
<dbReference type="HOGENOM" id="CLU_013253_1_4_1"/>
<reference evidence="10 11" key="1">
    <citation type="submission" date="2014-04" db="EMBL/GenBank/DDBJ databases">
        <authorList>
            <consortium name="DOE Joint Genome Institute"/>
            <person name="Kuo A."/>
            <person name="Girlanda M."/>
            <person name="Perotto S."/>
            <person name="Kohler A."/>
            <person name="Nagy L.G."/>
            <person name="Floudas D."/>
            <person name="Copeland A."/>
            <person name="Barry K.W."/>
            <person name="Cichocki N."/>
            <person name="Veneault-Fourrey C."/>
            <person name="LaButti K."/>
            <person name="Lindquist E.A."/>
            <person name="Lipzen A."/>
            <person name="Lundell T."/>
            <person name="Morin E."/>
            <person name="Murat C."/>
            <person name="Sun H."/>
            <person name="Tunlid A."/>
            <person name="Henrissat B."/>
            <person name="Grigoriev I.V."/>
            <person name="Hibbett D.S."/>
            <person name="Martin F."/>
            <person name="Nordberg H.P."/>
            <person name="Cantor M.N."/>
            <person name="Hua S.X."/>
        </authorList>
    </citation>
    <scope>NUCLEOTIDE SEQUENCE [LARGE SCALE GENOMIC DNA]</scope>
    <source>
        <strain evidence="10 11">MUT 4182</strain>
    </source>
</reference>